<dbReference type="EMBL" id="CACRXK020016447">
    <property type="protein sequence ID" value="CAB4029834.1"/>
    <property type="molecule type" value="Genomic_DNA"/>
</dbReference>
<dbReference type="GO" id="GO:0005544">
    <property type="term" value="F:calcium-dependent phospholipid binding"/>
    <property type="evidence" value="ECO:0007669"/>
    <property type="project" value="TreeGrafter"/>
</dbReference>
<dbReference type="SMART" id="SM00239">
    <property type="entry name" value="C2"/>
    <property type="match status" value="1"/>
</dbReference>
<keyword evidence="2" id="KW-1185">Reference proteome</keyword>
<sequence length="282" mass="32312">MAFKLIIIYACAGVVSFIICSFLILLLYRWKDKKTKVRYPSIVLTSHDSPQLKEKRLWTPPKGKDEIAKSTKRGERSEKARSYWFPKRDIRPFLAPTTGEYQQPVVCKQTDDVGKGRLKFSFSYDYHMGKGKSLLTVKLHHGRDFTDEFDNMSMDSFVKTRLLPSKLQTFNSKLQRRTLNPNYNETYHFDIEYSELSSQVLCFEVYRYDCVSRHNVFGEVIVPFKDLGCSGSGNVIKEISMSMNITEPDTMSAGLSTVNGFSNNNDIIGDMKIQAQNDIVTG</sequence>
<dbReference type="GO" id="GO:0005886">
    <property type="term" value="C:plasma membrane"/>
    <property type="evidence" value="ECO:0007669"/>
    <property type="project" value="TreeGrafter"/>
</dbReference>
<dbReference type="OrthoDB" id="67700at2759"/>
<comment type="caution">
    <text evidence="1">The sequence shown here is derived from an EMBL/GenBank/DDBJ whole genome shotgun (WGS) entry which is preliminary data.</text>
</comment>
<protein>
    <submittedName>
        <fullName evidence="1">Synaptotagmin-1-like</fullName>
    </submittedName>
</protein>
<evidence type="ECO:0000313" key="1">
    <source>
        <dbReference type="EMBL" id="CAB4029834.1"/>
    </source>
</evidence>
<organism evidence="1 2">
    <name type="scientific">Paramuricea clavata</name>
    <name type="common">Red gorgonian</name>
    <name type="synonym">Violescent sea-whip</name>
    <dbReference type="NCBI Taxonomy" id="317549"/>
    <lineage>
        <taxon>Eukaryota</taxon>
        <taxon>Metazoa</taxon>
        <taxon>Cnidaria</taxon>
        <taxon>Anthozoa</taxon>
        <taxon>Octocorallia</taxon>
        <taxon>Malacalcyonacea</taxon>
        <taxon>Plexauridae</taxon>
        <taxon>Paramuricea</taxon>
    </lineage>
</organism>
<dbReference type="GO" id="GO:0017156">
    <property type="term" value="P:calcium-ion regulated exocytosis"/>
    <property type="evidence" value="ECO:0007669"/>
    <property type="project" value="TreeGrafter"/>
</dbReference>
<name>A0A7D9LG76_PARCT</name>
<dbReference type="GO" id="GO:0005509">
    <property type="term" value="F:calcium ion binding"/>
    <property type="evidence" value="ECO:0007669"/>
    <property type="project" value="TreeGrafter"/>
</dbReference>
<proteinExistence type="predicted"/>
<reference evidence="1" key="1">
    <citation type="submission" date="2020-04" db="EMBL/GenBank/DDBJ databases">
        <authorList>
            <person name="Alioto T."/>
            <person name="Alioto T."/>
            <person name="Gomez Garrido J."/>
        </authorList>
    </citation>
    <scope>NUCLEOTIDE SEQUENCE</scope>
    <source>
        <strain evidence="1">A484AB</strain>
    </source>
</reference>
<dbReference type="Pfam" id="PF00168">
    <property type="entry name" value="C2"/>
    <property type="match status" value="1"/>
</dbReference>
<dbReference type="GO" id="GO:0030276">
    <property type="term" value="F:clathrin binding"/>
    <property type="evidence" value="ECO:0007669"/>
    <property type="project" value="TreeGrafter"/>
</dbReference>
<dbReference type="SUPFAM" id="SSF49562">
    <property type="entry name" value="C2 domain (Calcium/lipid-binding domain, CaLB)"/>
    <property type="match status" value="1"/>
</dbReference>
<dbReference type="GO" id="GO:0001786">
    <property type="term" value="F:phosphatidylserine binding"/>
    <property type="evidence" value="ECO:0007669"/>
    <property type="project" value="TreeGrafter"/>
</dbReference>
<dbReference type="GO" id="GO:0070382">
    <property type="term" value="C:exocytic vesicle"/>
    <property type="evidence" value="ECO:0007669"/>
    <property type="project" value="TreeGrafter"/>
</dbReference>
<dbReference type="Proteomes" id="UP001152795">
    <property type="component" value="Unassembled WGS sequence"/>
</dbReference>
<dbReference type="PANTHER" id="PTHR10024">
    <property type="entry name" value="SYNAPTOTAGMIN"/>
    <property type="match status" value="1"/>
</dbReference>
<dbReference type="PROSITE" id="PS50004">
    <property type="entry name" value="C2"/>
    <property type="match status" value="1"/>
</dbReference>
<accession>A0A7D9LG76</accession>
<dbReference type="Gene3D" id="2.60.40.150">
    <property type="entry name" value="C2 domain"/>
    <property type="match status" value="1"/>
</dbReference>
<gene>
    <name evidence="1" type="ORF">PACLA_8A062563</name>
</gene>
<evidence type="ECO:0000313" key="2">
    <source>
        <dbReference type="Proteomes" id="UP001152795"/>
    </source>
</evidence>
<dbReference type="InterPro" id="IPR035892">
    <property type="entry name" value="C2_domain_sf"/>
</dbReference>
<dbReference type="GO" id="GO:0000149">
    <property type="term" value="F:SNARE binding"/>
    <property type="evidence" value="ECO:0007669"/>
    <property type="project" value="TreeGrafter"/>
</dbReference>
<dbReference type="AlphaFoldDB" id="A0A7D9LG76"/>
<dbReference type="InterPro" id="IPR000008">
    <property type="entry name" value="C2_dom"/>
</dbReference>